<accession>A0AAV8PFA1</accession>
<dbReference type="AlphaFoldDB" id="A0AAV8PFA1"/>
<keyword evidence="6" id="KW-1185">Reference proteome</keyword>
<dbReference type="GO" id="GO:0003700">
    <property type="term" value="F:DNA-binding transcription factor activity"/>
    <property type="evidence" value="ECO:0007669"/>
    <property type="project" value="InterPro"/>
</dbReference>
<evidence type="ECO:0000256" key="3">
    <source>
        <dbReference type="ARBA" id="ARBA00023163"/>
    </source>
</evidence>
<dbReference type="InterPro" id="IPR040356">
    <property type="entry name" value="SPEAR"/>
</dbReference>
<gene>
    <name evidence="5" type="ORF">OPV22_023458</name>
</gene>
<proteinExistence type="predicted"/>
<dbReference type="PANTHER" id="PTHR33388">
    <property type="entry name" value="OS01G0212500 PROTEIN"/>
    <property type="match status" value="1"/>
</dbReference>
<keyword evidence="3" id="KW-0804">Transcription</keyword>
<comment type="caution">
    <text evidence="5">The sequence shown here is derived from an EMBL/GenBank/DDBJ whole genome shotgun (WGS) entry which is preliminary data.</text>
</comment>
<keyword evidence="2" id="KW-0805">Transcription regulation</keyword>
<evidence type="ECO:0000256" key="2">
    <source>
        <dbReference type="ARBA" id="ARBA00023015"/>
    </source>
</evidence>
<evidence type="ECO:0000256" key="1">
    <source>
        <dbReference type="ARBA" id="ARBA00022491"/>
    </source>
</evidence>
<evidence type="ECO:0000313" key="6">
    <source>
        <dbReference type="Proteomes" id="UP001222027"/>
    </source>
</evidence>
<reference evidence="5 6" key="1">
    <citation type="submission" date="2022-12" db="EMBL/GenBank/DDBJ databases">
        <title>Chromosome-scale assembly of the Ensete ventricosum genome.</title>
        <authorList>
            <person name="Dussert Y."/>
            <person name="Stocks J."/>
            <person name="Wendawek A."/>
            <person name="Woldeyes F."/>
            <person name="Nichols R.A."/>
            <person name="Borrell J.S."/>
        </authorList>
    </citation>
    <scope>NUCLEOTIDE SEQUENCE [LARGE SCALE GENOMIC DNA]</scope>
    <source>
        <strain evidence="6">cv. Maze</strain>
        <tissue evidence="5">Seeds</tissue>
    </source>
</reference>
<evidence type="ECO:0000256" key="4">
    <source>
        <dbReference type="SAM" id="MobiDB-lite"/>
    </source>
</evidence>
<keyword evidence="1" id="KW-0678">Repressor</keyword>
<feature type="region of interest" description="Disordered" evidence="4">
    <location>
        <begin position="1"/>
        <end position="35"/>
    </location>
</feature>
<dbReference type="Proteomes" id="UP001222027">
    <property type="component" value="Unassembled WGS sequence"/>
</dbReference>
<name>A0AAV8PFA1_ENSVE</name>
<organism evidence="5 6">
    <name type="scientific">Ensete ventricosum</name>
    <name type="common">Abyssinian banana</name>
    <name type="synonym">Musa ensete</name>
    <dbReference type="NCBI Taxonomy" id="4639"/>
    <lineage>
        <taxon>Eukaryota</taxon>
        <taxon>Viridiplantae</taxon>
        <taxon>Streptophyta</taxon>
        <taxon>Embryophyta</taxon>
        <taxon>Tracheophyta</taxon>
        <taxon>Spermatophyta</taxon>
        <taxon>Magnoliopsida</taxon>
        <taxon>Liliopsida</taxon>
        <taxon>Zingiberales</taxon>
        <taxon>Musaceae</taxon>
        <taxon>Ensete</taxon>
    </lineage>
</organism>
<evidence type="ECO:0000313" key="5">
    <source>
        <dbReference type="EMBL" id="KAJ8479731.1"/>
    </source>
</evidence>
<feature type="region of interest" description="Disordered" evidence="4">
    <location>
        <begin position="185"/>
        <end position="210"/>
    </location>
</feature>
<dbReference type="EMBL" id="JAQQAF010000006">
    <property type="protein sequence ID" value="KAJ8479731.1"/>
    <property type="molecule type" value="Genomic_DNA"/>
</dbReference>
<protein>
    <submittedName>
        <fullName evidence="5">Uncharacterized protein</fullName>
    </submittedName>
</protein>
<dbReference type="PANTHER" id="PTHR33388:SF18">
    <property type="entry name" value="PROTEIN SPEAR1"/>
    <property type="match status" value="1"/>
</dbReference>
<sequence>MGSCNLGQLGNGRLGSSRRGKKSSSDKQKQPQRGLGVAQLEKIRLQNEMMAGYLHSPFPSDLNKVVSLPFLSFLKHTHELFCKISMALDLILSPMSSCRRANSKALDLIATGDQHSICFILVCLVPFMNASESSFAFVDKVSHRFRWDLEAPLGQRSDTVSFIPVQQQDPRTTQMISDHITFDGQPRRCRSSNKARRNDSESRLSISATA</sequence>